<gene>
    <name evidence="8" type="ORF">BSZ36_13590</name>
</gene>
<dbReference type="Pfam" id="PF03994">
    <property type="entry name" value="DUF350"/>
    <property type="match status" value="1"/>
</dbReference>
<reference evidence="8 9" key="1">
    <citation type="submission" date="2016-11" db="EMBL/GenBank/DDBJ databases">
        <title>Study of marine rhodopsin-containing bacteria.</title>
        <authorList>
            <person name="Yoshizawa S."/>
            <person name="Kumagai Y."/>
            <person name="Kogure K."/>
        </authorList>
    </citation>
    <scope>NUCLEOTIDE SEQUENCE [LARGE SCALE GENOMIC DNA]</scope>
    <source>
        <strain evidence="8 9">SG-29</strain>
    </source>
</reference>
<keyword evidence="4 7" id="KW-0812">Transmembrane</keyword>
<comment type="similarity">
    <text evidence="2">Belongs to the UPF0719 family.</text>
</comment>
<dbReference type="GO" id="GO:0005886">
    <property type="term" value="C:plasma membrane"/>
    <property type="evidence" value="ECO:0007669"/>
    <property type="project" value="UniProtKB-SubCell"/>
</dbReference>
<evidence type="ECO:0000313" key="9">
    <source>
        <dbReference type="Proteomes" id="UP000216446"/>
    </source>
</evidence>
<accession>A0A259U4F0</accession>
<protein>
    <recommendedName>
        <fullName evidence="10">DUF350 domain-containing protein</fullName>
    </recommendedName>
</protein>
<dbReference type="EMBL" id="MQWB01000001">
    <property type="protein sequence ID" value="OZC04737.1"/>
    <property type="molecule type" value="Genomic_DNA"/>
</dbReference>
<keyword evidence="9" id="KW-1185">Reference proteome</keyword>
<keyword evidence="3" id="KW-1003">Cell membrane</keyword>
<evidence type="ECO:0000313" key="8">
    <source>
        <dbReference type="EMBL" id="OZC04737.1"/>
    </source>
</evidence>
<dbReference type="InterPro" id="IPR007140">
    <property type="entry name" value="DUF350"/>
</dbReference>
<evidence type="ECO:0000256" key="1">
    <source>
        <dbReference type="ARBA" id="ARBA00004651"/>
    </source>
</evidence>
<evidence type="ECO:0000256" key="6">
    <source>
        <dbReference type="ARBA" id="ARBA00023136"/>
    </source>
</evidence>
<name>A0A259U4F0_9BACT</name>
<comment type="caution">
    <text evidence="8">The sequence shown here is derived from an EMBL/GenBank/DDBJ whole genome shotgun (WGS) entry which is preliminary data.</text>
</comment>
<evidence type="ECO:0000256" key="5">
    <source>
        <dbReference type="ARBA" id="ARBA00022989"/>
    </source>
</evidence>
<evidence type="ECO:0000256" key="4">
    <source>
        <dbReference type="ARBA" id="ARBA00022692"/>
    </source>
</evidence>
<dbReference type="Proteomes" id="UP000216446">
    <property type="component" value="Unassembled WGS sequence"/>
</dbReference>
<feature type="transmembrane region" description="Helical" evidence="7">
    <location>
        <begin position="42"/>
        <end position="62"/>
    </location>
</feature>
<dbReference type="InParanoid" id="A0A259U4F0"/>
<dbReference type="AlphaFoldDB" id="A0A259U4F0"/>
<evidence type="ECO:0000256" key="7">
    <source>
        <dbReference type="SAM" id="Phobius"/>
    </source>
</evidence>
<feature type="transmembrane region" description="Helical" evidence="7">
    <location>
        <begin position="5"/>
        <end position="22"/>
    </location>
</feature>
<evidence type="ECO:0000256" key="3">
    <source>
        <dbReference type="ARBA" id="ARBA00022475"/>
    </source>
</evidence>
<comment type="subcellular location">
    <subcellularLocation>
        <location evidence="1">Cell membrane</location>
        <topology evidence="1">Multi-pass membrane protein</topology>
    </subcellularLocation>
</comment>
<keyword evidence="6 7" id="KW-0472">Membrane</keyword>
<evidence type="ECO:0008006" key="10">
    <source>
        <dbReference type="Google" id="ProtNLM"/>
    </source>
</evidence>
<organism evidence="8 9">
    <name type="scientific">Rubricoccus marinus</name>
    <dbReference type="NCBI Taxonomy" id="716817"/>
    <lineage>
        <taxon>Bacteria</taxon>
        <taxon>Pseudomonadati</taxon>
        <taxon>Rhodothermota</taxon>
        <taxon>Rhodothermia</taxon>
        <taxon>Rhodothermales</taxon>
        <taxon>Rubricoccaceae</taxon>
        <taxon>Rubricoccus</taxon>
    </lineage>
</organism>
<sequence length="63" mass="6632">MVATILYGAIGILLTLAGYFVFDKIVGLDLKRELVEDQNTAIGIMLAGVFIGCSIVVAAVMLS</sequence>
<keyword evidence="5 7" id="KW-1133">Transmembrane helix</keyword>
<evidence type="ECO:0000256" key="2">
    <source>
        <dbReference type="ARBA" id="ARBA00005779"/>
    </source>
</evidence>
<proteinExistence type="inferred from homology"/>